<name>A0ABQ5FW91_9ASTR</name>
<proteinExistence type="predicted"/>
<sequence>MFIVKNALPQPEVMKAELLKLDLHDERNVKEQASVVIQNPFIESWRLLMTFVIQVLGRNKSSTDQLNLS</sequence>
<dbReference type="EMBL" id="BQNB010017829">
    <property type="protein sequence ID" value="GJT67656.1"/>
    <property type="molecule type" value="Genomic_DNA"/>
</dbReference>
<reference evidence="1" key="2">
    <citation type="submission" date="2022-01" db="EMBL/GenBank/DDBJ databases">
        <authorList>
            <person name="Yamashiro T."/>
            <person name="Shiraishi A."/>
            <person name="Satake H."/>
            <person name="Nakayama K."/>
        </authorList>
    </citation>
    <scope>NUCLEOTIDE SEQUENCE</scope>
</reference>
<keyword evidence="2" id="KW-1185">Reference proteome</keyword>
<reference evidence="1" key="1">
    <citation type="journal article" date="2022" name="Int. J. Mol. Sci.">
        <title>Draft Genome of Tanacetum Coccineum: Genomic Comparison of Closely Related Tanacetum-Family Plants.</title>
        <authorList>
            <person name="Yamashiro T."/>
            <person name="Shiraishi A."/>
            <person name="Nakayama K."/>
            <person name="Satake H."/>
        </authorList>
    </citation>
    <scope>NUCLEOTIDE SEQUENCE</scope>
</reference>
<accession>A0ABQ5FW91</accession>
<dbReference type="Proteomes" id="UP001151760">
    <property type="component" value="Unassembled WGS sequence"/>
</dbReference>
<organism evidence="1 2">
    <name type="scientific">Tanacetum coccineum</name>
    <dbReference type="NCBI Taxonomy" id="301880"/>
    <lineage>
        <taxon>Eukaryota</taxon>
        <taxon>Viridiplantae</taxon>
        <taxon>Streptophyta</taxon>
        <taxon>Embryophyta</taxon>
        <taxon>Tracheophyta</taxon>
        <taxon>Spermatophyta</taxon>
        <taxon>Magnoliopsida</taxon>
        <taxon>eudicotyledons</taxon>
        <taxon>Gunneridae</taxon>
        <taxon>Pentapetalae</taxon>
        <taxon>asterids</taxon>
        <taxon>campanulids</taxon>
        <taxon>Asterales</taxon>
        <taxon>Asteraceae</taxon>
        <taxon>Asteroideae</taxon>
        <taxon>Anthemideae</taxon>
        <taxon>Anthemidinae</taxon>
        <taxon>Tanacetum</taxon>
    </lineage>
</organism>
<evidence type="ECO:0000313" key="2">
    <source>
        <dbReference type="Proteomes" id="UP001151760"/>
    </source>
</evidence>
<gene>
    <name evidence="1" type="ORF">Tco_1019136</name>
</gene>
<comment type="caution">
    <text evidence="1">The sequence shown here is derived from an EMBL/GenBank/DDBJ whole genome shotgun (WGS) entry which is preliminary data.</text>
</comment>
<protein>
    <submittedName>
        <fullName evidence="1">Uncharacterized protein</fullName>
    </submittedName>
</protein>
<evidence type="ECO:0000313" key="1">
    <source>
        <dbReference type="EMBL" id="GJT67656.1"/>
    </source>
</evidence>